<feature type="compositionally biased region" description="Basic residues" evidence="7">
    <location>
        <begin position="297"/>
        <end position="315"/>
    </location>
</feature>
<accession>A0A9D3X5X8</accession>
<dbReference type="PROSITE" id="PS50157">
    <property type="entry name" value="ZINC_FINGER_C2H2_2"/>
    <property type="match status" value="6"/>
</dbReference>
<dbReference type="InterPro" id="IPR036236">
    <property type="entry name" value="Znf_C2H2_sf"/>
</dbReference>
<evidence type="ECO:0000256" key="6">
    <source>
        <dbReference type="PROSITE-ProRule" id="PRU00042"/>
    </source>
</evidence>
<sequence>MAEARLQKEVAGGSSTSLGVALASVCFTCPHKECGAVFGKERRLQKHLAVHVGETAPLSDQDGRGKGFRCRSSLQTPKLQQGDARLNSCLDADCKTALVPKNHLPKHCRAQHGAEKSFQCSYQGCESTFRKKKALRAHWTEHTTVLPFVCQEPGCTMKFASAAKRKAHQRKHAGYLCPKQDCGTVSSTWTERQKHLQQHPVEYKCQLCPKIFKKPGGLRWHKSFHSQQKRALPKPTWACPKADCQASFTTIFNLESHIRKVHLQLLKYRCYFTGCEKAFAMRESLIRHLTVHDPTKKKLKPQRCRPSRKNQQRLGARRRVLVEENLSRLFSQKLYVRLKRSRSGFPAREDGPGRLGHMLLLRVKAKLESDLSGLFNERPGRHAVEPEVNLSTLFQLPPATGPQGVA</sequence>
<evidence type="ECO:0000256" key="5">
    <source>
        <dbReference type="ARBA" id="ARBA00022884"/>
    </source>
</evidence>
<dbReference type="PROSITE" id="PS00028">
    <property type="entry name" value="ZINC_FINGER_C2H2_1"/>
    <property type="match status" value="7"/>
</dbReference>
<evidence type="ECO:0000256" key="4">
    <source>
        <dbReference type="ARBA" id="ARBA00022833"/>
    </source>
</evidence>
<dbReference type="PANTHER" id="PTHR46179:SF28">
    <property type="entry name" value="SI:DKEY-208K4.2 PROTEIN"/>
    <property type="match status" value="1"/>
</dbReference>
<gene>
    <name evidence="9" type="ORF">KIL84_002271</name>
</gene>
<keyword evidence="1" id="KW-0479">Metal-binding</keyword>
<proteinExistence type="predicted"/>
<dbReference type="GO" id="GO:0005634">
    <property type="term" value="C:nucleus"/>
    <property type="evidence" value="ECO:0007669"/>
    <property type="project" value="TreeGrafter"/>
</dbReference>
<dbReference type="Gene3D" id="3.30.160.60">
    <property type="entry name" value="Classic Zinc Finger"/>
    <property type="match status" value="4"/>
</dbReference>
<keyword evidence="3 6" id="KW-0863">Zinc-finger</keyword>
<dbReference type="InterPro" id="IPR051061">
    <property type="entry name" value="Zinc_finger_trans_reg"/>
</dbReference>
<feature type="domain" description="C2H2-type" evidence="8">
    <location>
        <begin position="237"/>
        <end position="262"/>
    </location>
</feature>
<dbReference type="Proteomes" id="UP000827986">
    <property type="component" value="Unassembled WGS sequence"/>
</dbReference>
<dbReference type="EMBL" id="JAHDVG010000480">
    <property type="protein sequence ID" value="KAH1174127.1"/>
    <property type="molecule type" value="Genomic_DNA"/>
</dbReference>
<reference evidence="9" key="1">
    <citation type="submission" date="2021-09" db="EMBL/GenBank/DDBJ databases">
        <title>The genome of Mauremys mutica provides insights into the evolution of semi-aquatic lifestyle.</title>
        <authorList>
            <person name="Gong S."/>
            <person name="Gao Y."/>
        </authorList>
    </citation>
    <scope>NUCLEOTIDE SEQUENCE</scope>
    <source>
        <strain evidence="9">MM-2020</strain>
        <tissue evidence="9">Muscle</tissue>
    </source>
</reference>
<organism evidence="9 10">
    <name type="scientific">Mauremys mutica</name>
    <name type="common">yellowpond turtle</name>
    <dbReference type="NCBI Taxonomy" id="74926"/>
    <lineage>
        <taxon>Eukaryota</taxon>
        <taxon>Metazoa</taxon>
        <taxon>Chordata</taxon>
        <taxon>Craniata</taxon>
        <taxon>Vertebrata</taxon>
        <taxon>Euteleostomi</taxon>
        <taxon>Archelosauria</taxon>
        <taxon>Testudinata</taxon>
        <taxon>Testudines</taxon>
        <taxon>Cryptodira</taxon>
        <taxon>Durocryptodira</taxon>
        <taxon>Testudinoidea</taxon>
        <taxon>Geoemydidae</taxon>
        <taxon>Geoemydinae</taxon>
        <taxon>Mauremys</taxon>
    </lineage>
</organism>
<feature type="domain" description="C2H2-type" evidence="8">
    <location>
        <begin position="203"/>
        <end position="230"/>
    </location>
</feature>
<comment type="caution">
    <text evidence="9">The sequence shown here is derived from an EMBL/GenBank/DDBJ whole genome shotgun (WGS) entry which is preliminary data.</text>
</comment>
<evidence type="ECO:0000259" key="8">
    <source>
        <dbReference type="PROSITE" id="PS50157"/>
    </source>
</evidence>
<dbReference type="SUPFAM" id="SSF57667">
    <property type="entry name" value="beta-beta-alpha zinc fingers"/>
    <property type="match status" value="2"/>
</dbReference>
<dbReference type="GO" id="GO:0008270">
    <property type="term" value="F:zinc ion binding"/>
    <property type="evidence" value="ECO:0007669"/>
    <property type="project" value="UniProtKB-KW"/>
</dbReference>
<dbReference type="SMART" id="SM00355">
    <property type="entry name" value="ZnF_C2H2"/>
    <property type="match status" value="8"/>
</dbReference>
<keyword evidence="5" id="KW-0694">RNA-binding</keyword>
<feature type="region of interest" description="Disordered" evidence="7">
    <location>
        <begin position="296"/>
        <end position="315"/>
    </location>
</feature>
<dbReference type="Pfam" id="PF00096">
    <property type="entry name" value="zf-C2H2"/>
    <property type="match status" value="2"/>
</dbReference>
<evidence type="ECO:0000313" key="10">
    <source>
        <dbReference type="Proteomes" id="UP000827986"/>
    </source>
</evidence>
<dbReference type="Pfam" id="PF22110">
    <property type="entry name" value="TFIIIA_zf-C2H2"/>
    <property type="match status" value="1"/>
</dbReference>
<keyword evidence="10" id="KW-1185">Reference proteome</keyword>
<keyword evidence="4" id="KW-0862">Zinc</keyword>
<evidence type="ECO:0000256" key="7">
    <source>
        <dbReference type="SAM" id="MobiDB-lite"/>
    </source>
</evidence>
<protein>
    <recommendedName>
        <fullName evidence="8">C2H2-type domain-containing protein</fullName>
    </recommendedName>
</protein>
<dbReference type="InterPro" id="IPR054599">
    <property type="entry name" value="TFIIIA_Zfn-C2H2"/>
</dbReference>
<evidence type="ECO:0000256" key="3">
    <source>
        <dbReference type="ARBA" id="ARBA00022771"/>
    </source>
</evidence>
<name>A0A9D3X5X8_9SAUR</name>
<feature type="domain" description="C2H2-type" evidence="8">
    <location>
        <begin position="27"/>
        <end position="56"/>
    </location>
</feature>
<feature type="domain" description="C2H2-type" evidence="8">
    <location>
        <begin position="118"/>
        <end position="147"/>
    </location>
</feature>
<evidence type="ECO:0000256" key="1">
    <source>
        <dbReference type="ARBA" id="ARBA00022723"/>
    </source>
</evidence>
<dbReference type="GO" id="GO:0003723">
    <property type="term" value="F:RNA binding"/>
    <property type="evidence" value="ECO:0007669"/>
    <property type="project" value="UniProtKB-KW"/>
</dbReference>
<dbReference type="AlphaFoldDB" id="A0A9D3X5X8"/>
<evidence type="ECO:0000313" key="9">
    <source>
        <dbReference type="EMBL" id="KAH1174127.1"/>
    </source>
</evidence>
<keyword evidence="2" id="KW-0677">Repeat</keyword>
<dbReference type="PANTHER" id="PTHR46179">
    <property type="entry name" value="ZINC FINGER PROTEIN"/>
    <property type="match status" value="1"/>
</dbReference>
<feature type="domain" description="C2H2-type" evidence="8">
    <location>
        <begin position="148"/>
        <end position="174"/>
    </location>
</feature>
<evidence type="ECO:0000256" key="2">
    <source>
        <dbReference type="ARBA" id="ARBA00022737"/>
    </source>
</evidence>
<feature type="domain" description="C2H2-type" evidence="8">
    <location>
        <begin position="268"/>
        <end position="297"/>
    </location>
</feature>
<dbReference type="InterPro" id="IPR013087">
    <property type="entry name" value="Znf_C2H2_type"/>
</dbReference>